<feature type="region of interest" description="Disordered" evidence="15">
    <location>
        <begin position="113"/>
        <end position="134"/>
    </location>
</feature>
<evidence type="ECO:0000256" key="13">
    <source>
        <dbReference type="ARBA" id="ARBA00047899"/>
    </source>
</evidence>
<comment type="subcellular location">
    <subcellularLocation>
        <location evidence="1">Membrane</location>
    </subcellularLocation>
</comment>
<keyword evidence="8" id="KW-0418">Kinase</keyword>
<keyword evidence="19" id="KW-1185">Reference proteome</keyword>
<dbReference type="PROSITE" id="PS50011">
    <property type="entry name" value="PROTEIN_KINASE_DOM"/>
    <property type="match status" value="1"/>
</dbReference>
<name>A0AAD4SN14_9MAGN</name>
<dbReference type="InterPro" id="IPR001245">
    <property type="entry name" value="Ser-Thr/Tyr_kinase_cat_dom"/>
</dbReference>
<dbReference type="CDD" id="cd13999">
    <property type="entry name" value="STKc_MAP3K-like"/>
    <property type="match status" value="1"/>
</dbReference>
<dbReference type="PANTHER" id="PTHR44329">
    <property type="entry name" value="SERINE/THREONINE-PROTEIN KINASE TNNI3K-RELATED"/>
    <property type="match status" value="1"/>
</dbReference>
<evidence type="ECO:0000256" key="9">
    <source>
        <dbReference type="ARBA" id="ARBA00022840"/>
    </source>
</evidence>
<evidence type="ECO:0000256" key="10">
    <source>
        <dbReference type="ARBA" id="ARBA00022991"/>
    </source>
</evidence>
<evidence type="ECO:0000256" key="1">
    <source>
        <dbReference type="ARBA" id="ARBA00004370"/>
    </source>
</evidence>
<dbReference type="PROSITE" id="PS00108">
    <property type="entry name" value="PROTEIN_KINASE_ST"/>
    <property type="match status" value="1"/>
</dbReference>
<feature type="domain" description="PAS" evidence="17">
    <location>
        <begin position="1"/>
        <end position="61"/>
    </location>
</feature>
<dbReference type="FunFam" id="1.10.510.10:FF:000476">
    <property type="entry name" value="PAS domain-containing protein tyrosine kinase family protein"/>
    <property type="match status" value="1"/>
</dbReference>
<comment type="catalytic activity">
    <reaction evidence="13">
        <text>L-threonyl-[protein] + ATP = O-phospho-L-threonyl-[protein] + ADP + H(+)</text>
        <dbReference type="Rhea" id="RHEA:46608"/>
        <dbReference type="Rhea" id="RHEA-COMP:11060"/>
        <dbReference type="Rhea" id="RHEA-COMP:11605"/>
        <dbReference type="ChEBI" id="CHEBI:15378"/>
        <dbReference type="ChEBI" id="CHEBI:30013"/>
        <dbReference type="ChEBI" id="CHEBI:30616"/>
        <dbReference type="ChEBI" id="CHEBI:61977"/>
        <dbReference type="ChEBI" id="CHEBI:456216"/>
        <dbReference type="EC" id="2.7.11.1"/>
    </reaction>
</comment>
<dbReference type="SMART" id="SM00220">
    <property type="entry name" value="S_TKc"/>
    <property type="match status" value="1"/>
</dbReference>
<evidence type="ECO:0000256" key="14">
    <source>
        <dbReference type="ARBA" id="ARBA00048679"/>
    </source>
</evidence>
<keyword evidence="11" id="KW-0472">Membrane</keyword>
<dbReference type="PROSITE" id="PS50112">
    <property type="entry name" value="PAS"/>
    <property type="match status" value="1"/>
</dbReference>
<dbReference type="GO" id="GO:0005524">
    <property type="term" value="F:ATP binding"/>
    <property type="evidence" value="ECO:0007669"/>
    <property type="project" value="UniProtKB-KW"/>
</dbReference>
<dbReference type="PANTHER" id="PTHR44329:SF47">
    <property type="entry name" value="SERINE_THREONINE-PROTEIN KINASE ROCO5-RELATED"/>
    <property type="match status" value="1"/>
</dbReference>
<evidence type="ECO:0000256" key="6">
    <source>
        <dbReference type="ARBA" id="ARBA00022679"/>
    </source>
</evidence>
<dbReference type="SUPFAM" id="SSF56112">
    <property type="entry name" value="Protein kinase-like (PK-like)"/>
    <property type="match status" value="1"/>
</dbReference>
<dbReference type="GO" id="GO:0004674">
    <property type="term" value="F:protein serine/threonine kinase activity"/>
    <property type="evidence" value="ECO:0007669"/>
    <property type="project" value="UniProtKB-KW"/>
</dbReference>
<evidence type="ECO:0000256" key="12">
    <source>
        <dbReference type="ARBA" id="ARBA00023170"/>
    </source>
</evidence>
<dbReference type="CDD" id="cd00130">
    <property type="entry name" value="PAS"/>
    <property type="match status" value="1"/>
</dbReference>
<keyword evidence="6" id="KW-0808">Transferase</keyword>
<keyword evidence="9" id="KW-0067">ATP-binding</keyword>
<evidence type="ECO:0000256" key="7">
    <source>
        <dbReference type="ARBA" id="ARBA00022741"/>
    </source>
</evidence>
<evidence type="ECO:0000256" key="8">
    <source>
        <dbReference type="ARBA" id="ARBA00022777"/>
    </source>
</evidence>
<dbReference type="AlphaFoldDB" id="A0AAD4SN14"/>
<dbReference type="InterPro" id="IPR011009">
    <property type="entry name" value="Kinase-like_dom_sf"/>
</dbReference>
<dbReference type="SUPFAM" id="SSF55785">
    <property type="entry name" value="PYP-like sensor domain (PAS domain)"/>
    <property type="match status" value="1"/>
</dbReference>
<dbReference type="EC" id="2.7.11.1" evidence="2"/>
<evidence type="ECO:0000313" key="18">
    <source>
        <dbReference type="EMBL" id="KAI3913496.1"/>
    </source>
</evidence>
<dbReference type="InterPro" id="IPR000014">
    <property type="entry name" value="PAS"/>
</dbReference>
<feature type="domain" description="Protein kinase" evidence="16">
    <location>
        <begin position="292"/>
        <end position="545"/>
    </location>
</feature>
<dbReference type="Pfam" id="PF00989">
    <property type="entry name" value="PAS"/>
    <property type="match status" value="1"/>
</dbReference>
<dbReference type="EMBL" id="JAJJMB010009474">
    <property type="protein sequence ID" value="KAI3913496.1"/>
    <property type="molecule type" value="Genomic_DNA"/>
</dbReference>
<comment type="caution">
    <text evidence="18">The sequence shown here is derived from an EMBL/GenBank/DDBJ whole genome shotgun (WGS) entry which is preliminary data.</text>
</comment>
<feature type="compositionally biased region" description="Polar residues" evidence="15">
    <location>
        <begin position="113"/>
        <end position="125"/>
    </location>
</feature>
<sequence>MGQALHIVDLDGVLVYWNRAAEQIFGYSASEALGQNMNRLIVEERNVDVLNKILQRNASSGENWTGIFPIRSKQGRLIQVIGTTSPLYDDSGTLVGIICVSVASDAFQDNIVRTSPGTEPNSLSSKPLGDDSYPPSSSWLCNPTCLTSTRPDFDLWNKPLKAILPSLISKLISRSKKNKVRPKMRTLEAAPSDHSRVDFSLMNVRLRNPFGYSADGKGASKNGVYVIITSGVKGISWSGETIQILQGVCGNEVSNNKETTNSMGTGSTSSSPRRKFYMETDYLNYDISLNNLTFREQIGRGSCATVYRGLWCGTDVAIKVFFNFEYSKELLKLRHPNVVLFMGGVTSPQHLCIVTEFLPRGSLFQLLRRQTTTTASLGWRRRVLMALDIARGMNYLHRHKPPIIHRDLKSSNLLVAKNWSVKVGDFGLSRLKHASFLTTSTGDGTAQWMAPEVILNEPADEKSDVFSFGVVLWELATLKIPWNDLNPMQVIAAVGFRDQRNEIPKDTDPLWASLIERCWNRDPKCRPTFEEVLEKLKILQRHYFAQKPAYVPCSLPV</sequence>
<dbReference type="Gene3D" id="3.30.450.20">
    <property type="entry name" value="PAS domain"/>
    <property type="match status" value="1"/>
</dbReference>
<dbReference type="InterPro" id="IPR051681">
    <property type="entry name" value="Ser/Thr_Kinases-Pseudokinases"/>
</dbReference>
<dbReference type="Gene3D" id="1.10.510.10">
    <property type="entry name" value="Transferase(Phosphotransferase) domain 1"/>
    <property type="match status" value="1"/>
</dbReference>
<evidence type="ECO:0000256" key="5">
    <source>
        <dbReference type="ARBA" id="ARBA00022606"/>
    </source>
</evidence>
<keyword evidence="4" id="KW-0600">Photoreceptor protein</keyword>
<accession>A0AAD4SN14</accession>
<dbReference type="InterPro" id="IPR000719">
    <property type="entry name" value="Prot_kinase_dom"/>
</dbReference>
<dbReference type="Proteomes" id="UP001202328">
    <property type="component" value="Unassembled WGS sequence"/>
</dbReference>
<evidence type="ECO:0000256" key="2">
    <source>
        <dbReference type="ARBA" id="ARBA00012513"/>
    </source>
</evidence>
<evidence type="ECO:0000259" key="17">
    <source>
        <dbReference type="PROSITE" id="PS50112"/>
    </source>
</evidence>
<comment type="catalytic activity">
    <reaction evidence="14">
        <text>L-seryl-[protein] + ATP = O-phospho-L-seryl-[protein] + ADP + H(+)</text>
        <dbReference type="Rhea" id="RHEA:17989"/>
        <dbReference type="Rhea" id="RHEA-COMP:9863"/>
        <dbReference type="Rhea" id="RHEA-COMP:11604"/>
        <dbReference type="ChEBI" id="CHEBI:15378"/>
        <dbReference type="ChEBI" id="CHEBI:29999"/>
        <dbReference type="ChEBI" id="CHEBI:30616"/>
        <dbReference type="ChEBI" id="CHEBI:83421"/>
        <dbReference type="ChEBI" id="CHEBI:456216"/>
        <dbReference type="EC" id="2.7.11.1"/>
    </reaction>
</comment>
<dbReference type="PRINTS" id="PR00109">
    <property type="entry name" value="TYRKINASE"/>
</dbReference>
<evidence type="ECO:0000259" key="16">
    <source>
        <dbReference type="PROSITE" id="PS50011"/>
    </source>
</evidence>
<evidence type="ECO:0000313" key="19">
    <source>
        <dbReference type="Proteomes" id="UP001202328"/>
    </source>
</evidence>
<gene>
    <name evidence="18" type="ORF">MKW98_003975</name>
</gene>
<dbReference type="NCBIfam" id="TIGR00229">
    <property type="entry name" value="sensory_box"/>
    <property type="match status" value="1"/>
</dbReference>
<dbReference type="GO" id="GO:0006355">
    <property type="term" value="P:regulation of DNA-templated transcription"/>
    <property type="evidence" value="ECO:0007669"/>
    <property type="project" value="InterPro"/>
</dbReference>
<evidence type="ECO:0000256" key="11">
    <source>
        <dbReference type="ARBA" id="ARBA00023136"/>
    </source>
</evidence>
<dbReference type="InterPro" id="IPR008271">
    <property type="entry name" value="Ser/Thr_kinase_AS"/>
</dbReference>
<protein>
    <recommendedName>
        <fullName evidence="2">non-specific serine/threonine protein kinase</fullName>
        <ecNumber evidence="2">2.7.11.1</ecNumber>
    </recommendedName>
</protein>
<keyword evidence="7" id="KW-0547">Nucleotide-binding</keyword>
<dbReference type="GO" id="GO:0016020">
    <property type="term" value="C:membrane"/>
    <property type="evidence" value="ECO:0007669"/>
    <property type="project" value="UniProtKB-SubCell"/>
</dbReference>
<organism evidence="18 19">
    <name type="scientific">Papaver atlanticum</name>
    <dbReference type="NCBI Taxonomy" id="357466"/>
    <lineage>
        <taxon>Eukaryota</taxon>
        <taxon>Viridiplantae</taxon>
        <taxon>Streptophyta</taxon>
        <taxon>Embryophyta</taxon>
        <taxon>Tracheophyta</taxon>
        <taxon>Spermatophyta</taxon>
        <taxon>Magnoliopsida</taxon>
        <taxon>Ranunculales</taxon>
        <taxon>Papaveraceae</taxon>
        <taxon>Papaveroideae</taxon>
        <taxon>Papaver</taxon>
    </lineage>
</organism>
<evidence type="ECO:0000256" key="15">
    <source>
        <dbReference type="SAM" id="MobiDB-lite"/>
    </source>
</evidence>
<keyword evidence="10" id="KW-0157">Chromophore</keyword>
<keyword evidence="5" id="KW-0716">Sensory transduction</keyword>
<proteinExistence type="predicted"/>
<dbReference type="Gene3D" id="3.30.200.20">
    <property type="entry name" value="Phosphorylase Kinase, domain 1"/>
    <property type="match status" value="1"/>
</dbReference>
<keyword evidence="12" id="KW-0675">Receptor</keyword>
<evidence type="ECO:0000256" key="4">
    <source>
        <dbReference type="ARBA" id="ARBA00022543"/>
    </source>
</evidence>
<reference evidence="18" key="1">
    <citation type="submission" date="2022-04" db="EMBL/GenBank/DDBJ databases">
        <title>A functionally conserved STORR gene fusion in Papaver species that diverged 16.8 million years ago.</title>
        <authorList>
            <person name="Catania T."/>
        </authorList>
    </citation>
    <scope>NUCLEOTIDE SEQUENCE</scope>
    <source>
        <strain evidence="18">S-188037</strain>
    </source>
</reference>
<dbReference type="InterPro" id="IPR035965">
    <property type="entry name" value="PAS-like_dom_sf"/>
</dbReference>
<keyword evidence="3" id="KW-0723">Serine/threonine-protein kinase</keyword>
<dbReference type="Pfam" id="PF07714">
    <property type="entry name" value="PK_Tyr_Ser-Thr"/>
    <property type="match status" value="1"/>
</dbReference>
<evidence type="ECO:0000256" key="3">
    <source>
        <dbReference type="ARBA" id="ARBA00022527"/>
    </source>
</evidence>
<dbReference type="GO" id="GO:0009881">
    <property type="term" value="F:photoreceptor activity"/>
    <property type="evidence" value="ECO:0007669"/>
    <property type="project" value="UniProtKB-KW"/>
</dbReference>
<dbReference type="InterPro" id="IPR013767">
    <property type="entry name" value="PAS_fold"/>
</dbReference>